<feature type="compositionally biased region" description="Polar residues" evidence="1">
    <location>
        <begin position="134"/>
        <end position="145"/>
    </location>
</feature>
<comment type="caution">
    <text evidence="3">The sequence shown here is derived from an EMBL/GenBank/DDBJ whole genome shotgun (WGS) entry which is preliminary data.</text>
</comment>
<evidence type="ECO:0000313" key="3">
    <source>
        <dbReference type="EMBL" id="GFY08328.1"/>
    </source>
</evidence>
<keyword evidence="2" id="KW-1133">Transmembrane helix</keyword>
<evidence type="ECO:0000256" key="1">
    <source>
        <dbReference type="SAM" id="MobiDB-lite"/>
    </source>
</evidence>
<proteinExistence type="predicted"/>
<dbReference type="AlphaFoldDB" id="A0A8X6SJV3"/>
<feature type="transmembrane region" description="Helical" evidence="2">
    <location>
        <begin position="73"/>
        <end position="92"/>
    </location>
</feature>
<accession>A0A8X6SJV3</accession>
<dbReference type="Proteomes" id="UP000887159">
    <property type="component" value="Unassembled WGS sequence"/>
</dbReference>
<protein>
    <submittedName>
        <fullName evidence="3">Uncharacterized protein</fullName>
    </submittedName>
</protein>
<evidence type="ECO:0000313" key="4">
    <source>
        <dbReference type="Proteomes" id="UP000887159"/>
    </source>
</evidence>
<keyword evidence="2" id="KW-0812">Transmembrane</keyword>
<keyword evidence="2" id="KW-0472">Membrane</keyword>
<sequence length="375" mass="43324">MRLKLIQFQVIGLGLVPKVKDSYWRLPELTRRVILSPYWMAPLEKDDGSLKELRGKQKNLSYSLRKGLNMKQYFLFLAVLALLNTVCFLSPVPEGQDSEQISDDVKELESLRNEKTNVTNLENGQQEEPLPTPLASSEEPQANSRSAIFRHRGITQAKKSRYYSEKPQLVNDGYAGIQYSPQDLAVYVFNTGDEEGVAVAVEELVREGMMGRTDAINYLQDVKQILMYLRDQYEHHQKLEEFKSPAFSKQQMSQENLPDPTQIFPFPMVQYLCPNVNFSYDKRFSIGEPALRAQISCNRDGEPLARGTIFWVRHRSKRSTAIDSSIKEFSVRISQLKELSETLKFIQYPDVTSFDKMPQLDWLEIEEFEIQLIVF</sequence>
<organism evidence="3 4">
    <name type="scientific">Trichonephila clavipes</name>
    <name type="common">Golden silk orbweaver</name>
    <name type="synonym">Nephila clavipes</name>
    <dbReference type="NCBI Taxonomy" id="2585209"/>
    <lineage>
        <taxon>Eukaryota</taxon>
        <taxon>Metazoa</taxon>
        <taxon>Ecdysozoa</taxon>
        <taxon>Arthropoda</taxon>
        <taxon>Chelicerata</taxon>
        <taxon>Arachnida</taxon>
        <taxon>Araneae</taxon>
        <taxon>Araneomorphae</taxon>
        <taxon>Entelegynae</taxon>
        <taxon>Araneoidea</taxon>
        <taxon>Nephilidae</taxon>
        <taxon>Trichonephila</taxon>
    </lineage>
</organism>
<feature type="compositionally biased region" description="Polar residues" evidence="1">
    <location>
        <begin position="116"/>
        <end position="126"/>
    </location>
</feature>
<reference evidence="3" key="1">
    <citation type="submission" date="2020-08" db="EMBL/GenBank/DDBJ databases">
        <title>Multicomponent nature underlies the extraordinary mechanical properties of spider dragline silk.</title>
        <authorList>
            <person name="Kono N."/>
            <person name="Nakamura H."/>
            <person name="Mori M."/>
            <person name="Yoshida Y."/>
            <person name="Ohtoshi R."/>
            <person name="Malay A.D."/>
            <person name="Moran D.A.P."/>
            <person name="Tomita M."/>
            <person name="Numata K."/>
            <person name="Arakawa K."/>
        </authorList>
    </citation>
    <scope>NUCLEOTIDE SEQUENCE</scope>
</reference>
<evidence type="ECO:0000256" key="2">
    <source>
        <dbReference type="SAM" id="Phobius"/>
    </source>
</evidence>
<keyword evidence="4" id="KW-1185">Reference proteome</keyword>
<gene>
    <name evidence="3" type="primary">AVEN_21015_1</name>
    <name evidence="3" type="ORF">TNCV_1357341</name>
</gene>
<dbReference type="EMBL" id="BMAU01021280">
    <property type="protein sequence ID" value="GFY08328.1"/>
    <property type="molecule type" value="Genomic_DNA"/>
</dbReference>
<name>A0A8X6SJV3_TRICX</name>
<feature type="region of interest" description="Disordered" evidence="1">
    <location>
        <begin position="116"/>
        <end position="145"/>
    </location>
</feature>